<evidence type="ECO:0000313" key="3">
    <source>
        <dbReference type="Proteomes" id="UP000006591"/>
    </source>
</evidence>
<evidence type="ECO:0000313" key="2">
    <source>
        <dbReference type="EnsemblPlants" id="ONIVA10G05600.1"/>
    </source>
</evidence>
<sequence>MVSSQFIEDKQSQFVLLNQQANKQNKQPQTATGKKEAQILISKQSKKEIYLGKQRESLHTFERKAPIASREPHGGVLVGTAKEGLPIGRKSLAKEMRLQNCEEKKTKTNAPCTYLQGKREKRNMEDGEQGSLGLTCGGEEWGCGSTAASTTGSLCRRLAHSQGSLDGGGGIGIGIGGEDSDGGGGGDGERERAGRGEPMLKV</sequence>
<dbReference type="EnsemblPlants" id="ONIVA10G05600.1">
    <property type="protein sequence ID" value="ONIVA10G05600.1"/>
    <property type="gene ID" value="ONIVA10G05600"/>
</dbReference>
<protein>
    <submittedName>
        <fullName evidence="2">Uncharacterized protein</fullName>
    </submittedName>
</protein>
<feature type="compositionally biased region" description="Gly residues" evidence="1">
    <location>
        <begin position="165"/>
        <end position="186"/>
    </location>
</feature>
<dbReference type="AlphaFoldDB" id="A0A0E0IQP9"/>
<reference evidence="2" key="2">
    <citation type="submission" date="2018-04" db="EMBL/GenBank/DDBJ databases">
        <title>OnivRS2 (Oryza nivara Reference Sequence Version 2).</title>
        <authorList>
            <person name="Zhang J."/>
            <person name="Kudrna D."/>
            <person name="Lee S."/>
            <person name="Talag J."/>
            <person name="Rajasekar S."/>
            <person name="Welchert J."/>
            <person name="Hsing Y.-I."/>
            <person name="Wing R.A."/>
        </authorList>
    </citation>
    <scope>NUCLEOTIDE SEQUENCE [LARGE SCALE GENOMIC DNA]</scope>
</reference>
<proteinExistence type="predicted"/>
<evidence type="ECO:0000256" key="1">
    <source>
        <dbReference type="SAM" id="MobiDB-lite"/>
    </source>
</evidence>
<feature type="region of interest" description="Disordered" evidence="1">
    <location>
        <begin position="164"/>
        <end position="202"/>
    </location>
</feature>
<feature type="compositionally biased region" description="Basic and acidic residues" evidence="1">
    <location>
        <begin position="187"/>
        <end position="202"/>
    </location>
</feature>
<dbReference type="OMA" id="ESTWGRP"/>
<name>A0A0E0IQP9_ORYNI</name>
<organism evidence="2">
    <name type="scientific">Oryza nivara</name>
    <name type="common">Indian wild rice</name>
    <name type="synonym">Oryza sativa f. spontanea</name>
    <dbReference type="NCBI Taxonomy" id="4536"/>
    <lineage>
        <taxon>Eukaryota</taxon>
        <taxon>Viridiplantae</taxon>
        <taxon>Streptophyta</taxon>
        <taxon>Embryophyta</taxon>
        <taxon>Tracheophyta</taxon>
        <taxon>Spermatophyta</taxon>
        <taxon>Magnoliopsida</taxon>
        <taxon>Liliopsida</taxon>
        <taxon>Poales</taxon>
        <taxon>Poaceae</taxon>
        <taxon>BOP clade</taxon>
        <taxon>Oryzoideae</taxon>
        <taxon>Oryzeae</taxon>
        <taxon>Oryzinae</taxon>
        <taxon>Oryza</taxon>
    </lineage>
</organism>
<accession>A0A0E0IQP9</accession>
<keyword evidence="3" id="KW-1185">Reference proteome</keyword>
<dbReference type="Proteomes" id="UP000006591">
    <property type="component" value="Chromosome 10"/>
</dbReference>
<reference evidence="2" key="1">
    <citation type="submission" date="2015-04" db="UniProtKB">
        <authorList>
            <consortium name="EnsemblPlants"/>
        </authorList>
    </citation>
    <scope>IDENTIFICATION</scope>
    <source>
        <strain evidence="2">SL10</strain>
    </source>
</reference>
<dbReference type="Gramene" id="ONIVA10G05600.1">
    <property type="protein sequence ID" value="ONIVA10G05600.1"/>
    <property type="gene ID" value="ONIVA10G05600"/>
</dbReference>
<dbReference type="HOGENOM" id="CLU_1410806_0_0_1"/>